<keyword evidence="1" id="KW-0472">Membrane</keyword>
<reference evidence="4" key="1">
    <citation type="journal article" date="2019" name="Int. J. Syst. Evol. Microbiol.">
        <title>The Global Catalogue of Microorganisms (GCM) 10K type strain sequencing project: providing services to taxonomists for standard genome sequencing and annotation.</title>
        <authorList>
            <consortium name="The Broad Institute Genomics Platform"/>
            <consortium name="The Broad Institute Genome Sequencing Center for Infectious Disease"/>
            <person name="Wu L."/>
            <person name="Ma J."/>
        </authorList>
    </citation>
    <scope>NUCLEOTIDE SEQUENCE [LARGE SCALE GENOMIC DNA]</scope>
    <source>
        <strain evidence="4">JCM 14900</strain>
    </source>
</reference>
<dbReference type="Pfam" id="PF03793">
    <property type="entry name" value="PASTA"/>
    <property type="match status" value="1"/>
</dbReference>
<evidence type="ECO:0000313" key="3">
    <source>
        <dbReference type="EMBL" id="GAA1912641.1"/>
    </source>
</evidence>
<evidence type="ECO:0000256" key="1">
    <source>
        <dbReference type="SAM" id="Phobius"/>
    </source>
</evidence>
<evidence type="ECO:0000313" key="4">
    <source>
        <dbReference type="Proteomes" id="UP001501343"/>
    </source>
</evidence>
<dbReference type="Pfam" id="PF10708">
    <property type="entry name" value="DUF2510"/>
    <property type="match status" value="1"/>
</dbReference>
<dbReference type="Gene3D" id="3.30.10.20">
    <property type="match status" value="1"/>
</dbReference>
<dbReference type="EMBL" id="BAAAOF010000001">
    <property type="protein sequence ID" value="GAA1912641.1"/>
    <property type="molecule type" value="Genomic_DNA"/>
</dbReference>
<feature type="domain" description="PASTA" evidence="2">
    <location>
        <begin position="125"/>
        <end position="185"/>
    </location>
</feature>
<dbReference type="InterPro" id="IPR018929">
    <property type="entry name" value="DUF2510"/>
</dbReference>
<sequence length="293" mass="30851">MSIDNSNIDSNTEGIAPAGALPLPPAGWYPDPVNASVQRYWDGTAWVGAPLPATASPGPDAPAEAAGTARKRRLTWWQWALIAVGALVVLSILIGALGGGRGSTDIADSAEDTTVSAPVDEVEDVVETVEVPDLVGLTIADARAELDALGLVLADSEAGDDWVITAQQPSAGEHPLDGLELSVTSEAPKPVYTLEQQNALEQAQSYLDYSSFSRQGLIDQMSSEYGSGFPVEVSTWAADTVGADWNAEAVEAAQSYLDYSSFSRQGLYDQLTSQYGSQFTPEQTNHALAAVGY</sequence>
<keyword evidence="4" id="KW-1185">Reference proteome</keyword>
<dbReference type="Proteomes" id="UP001501343">
    <property type="component" value="Unassembled WGS sequence"/>
</dbReference>
<dbReference type="SMART" id="SM00740">
    <property type="entry name" value="PASTA"/>
    <property type="match status" value="1"/>
</dbReference>
<dbReference type="InterPro" id="IPR036388">
    <property type="entry name" value="WH-like_DNA-bd_sf"/>
</dbReference>
<dbReference type="PROSITE" id="PS51178">
    <property type="entry name" value="PASTA"/>
    <property type="match status" value="1"/>
</dbReference>
<evidence type="ECO:0000259" key="2">
    <source>
        <dbReference type="PROSITE" id="PS51178"/>
    </source>
</evidence>
<gene>
    <name evidence="3" type="ORF">GCM10009775_01520</name>
</gene>
<keyword evidence="1" id="KW-0812">Transmembrane</keyword>
<dbReference type="CDD" id="cd06577">
    <property type="entry name" value="PASTA_pknB"/>
    <property type="match status" value="1"/>
</dbReference>
<dbReference type="InterPro" id="IPR011434">
    <property type="entry name" value="Ltp-like_HTH"/>
</dbReference>
<feature type="transmembrane region" description="Helical" evidence="1">
    <location>
        <begin position="79"/>
        <end position="99"/>
    </location>
</feature>
<comment type="caution">
    <text evidence="3">The sequence shown here is derived from an EMBL/GenBank/DDBJ whole genome shotgun (WGS) entry which is preliminary data.</text>
</comment>
<dbReference type="Gene3D" id="1.10.10.10">
    <property type="entry name" value="Winged helix-like DNA-binding domain superfamily/Winged helix DNA-binding domain"/>
    <property type="match status" value="2"/>
</dbReference>
<dbReference type="RefSeq" id="WP_248149647.1">
    <property type="nucleotide sequence ID" value="NZ_BAAAOF010000001.1"/>
</dbReference>
<organism evidence="3 4">
    <name type="scientific">Microbacterium aoyamense</name>
    <dbReference type="NCBI Taxonomy" id="344166"/>
    <lineage>
        <taxon>Bacteria</taxon>
        <taxon>Bacillati</taxon>
        <taxon>Actinomycetota</taxon>
        <taxon>Actinomycetes</taxon>
        <taxon>Micrococcales</taxon>
        <taxon>Microbacteriaceae</taxon>
        <taxon>Microbacterium</taxon>
    </lineage>
</organism>
<dbReference type="Pfam" id="PF07553">
    <property type="entry name" value="Lipoprotein_Ltp"/>
    <property type="match status" value="2"/>
</dbReference>
<dbReference type="InterPro" id="IPR005543">
    <property type="entry name" value="PASTA_dom"/>
</dbReference>
<keyword evidence="1" id="KW-1133">Transmembrane helix</keyword>
<accession>A0ABP5AIR4</accession>
<protein>
    <recommendedName>
        <fullName evidence="2">PASTA domain-containing protein</fullName>
    </recommendedName>
</protein>
<name>A0ABP5AIR4_9MICO</name>
<proteinExistence type="predicted"/>